<evidence type="ECO:0000259" key="4">
    <source>
        <dbReference type="PROSITE" id="PS51352"/>
    </source>
</evidence>
<dbReference type="GO" id="GO:0008233">
    <property type="term" value="F:peptidase activity"/>
    <property type="evidence" value="ECO:0007669"/>
    <property type="project" value="UniProtKB-KW"/>
</dbReference>
<feature type="domain" description="Thioredoxin" evidence="4">
    <location>
        <begin position="179"/>
        <end position="316"/>
    </location>
</feature>
<organism evidence="7 8">
    <name type="scientific">Cylindrobasidium torrendii FP15055 ss-10</name>
    <dbReference type="NCBI Taxonomy" id="1314674"/>
    <lineage>
        <taxon>Eukaryota</taxon>
        <taxon>Fungi</taxon>
        <taxon>Dikarya</taxon>
        <taxon>Basidiomycota</taxon>
        <taxon>Agaricomycotina</taxon>
        <taxon>Agaricomycetes</taxon>
        <taxon>Agaricomycetidae</taxon>
        <taxon>Agaricales</taxon>
        <taxon>Marasmiineae</taxon>
        <taxon>Physalacriaceae</taxon>
        <taxon>Cylindrobasidium</taxon>
    </lineage>
</organism>
<name>A0A0D7AZJ7_9AGAR</name>
<dbReference type="PANTHER" id="PTHR12378">
    <property type="entry name" value="DESUMOYLATING ISOPEPTIDASE"/>
    <property type="match status" value="1"/>
</dbReference>
<dbReference type="InterPro" id="IPR036249">
    <property type="entry name" value="Thioredoxin-like_sf"/>
</dbReference>
<feature type="domain" description="PUL" evidence="5">
    <location>
        <begin position="333"/>
        <end position="635"/>
    </location>
</feature>
<dbReference type="PANTHER" id="PTHR12378:SF7">
    <property type="entry name" value="DESUMOYLATING ISOPEPTIDASE 1"/>
    <property type="match status" value="1"/>
</dbReference>
<dbReference type="Pfam" id="PF08324">
    <property type="entry name" value="PUL"/>
    <property type="match status" value="1"/>
</dbReference>
<dbReference type="InterPro" id="IPR008580">
    <property type="entry name" value="PPPDE_dom"/>
</dbReference>
<evidence type="ECO:0000313" key="8">
    <source>
        <dbReference type="Proteomes" id="UP000054007"/>
    </source>
</evidence>
<dbReference type="EMBL" id="KN880699">
    <property type="protein sequence ID" value="KIY63395.1"/>
    <property type="molecule type" value="Genomic_DNA"/>
</dbReference>
<accession>A0A0D7AZJ7</accession>
<dbReference type="STRING" id="1314674.A0A0D7AZJ7"/>
<feature type="domain" description="PPPDE" evidence="6">
    <location>
        <begin position="2"/>
        <end position="142"/>
    </location>
</feature>
<comment type="similarity">
    <text evidence="1">Belongs to the DeSI family.</text>
</comment>
<keyword evidence="8" id="KW-1185">Reference proteome</keyword>
<reference evidence="7 8" key="1">
    <citation type="journal article" date="2015" name="Fungal Genet. Biol.">
        <title>Evolution of novel wood decay mechanisms in Agaricales revealed by the genome sequences of Fistulina hepatica and Cylindrobasidium torrendii.</title>
        <authorList>
            <person name="Floudas D."/>
            <person name="Held B.W."/>
            <person name="Riley R."/>
            <person name="Nagy L.G."/>
            <person name="Koehler G."/>
            <person name="Ransdell A.S."/>
            <person name="Younus H."/>
            <person name="Chow J."/>
            <person name="Chiniquy J."/>
            <person name="Lipzen A."/>
            <person name="Tritt A."/>
            <person name="Sun H."/>
            <person name="Haridas S."/>
            <person name="LaButti K."/>
            <person name="Ohm R.A."/>
            <person name="Kues U."/>
            <person name="Blanchette R.A."/>
            <person name="Grigoriev I.V."/>
            <person name="Minto R.E."/>
            <person name="Hibbett D.S."/>
        </authorList>
    </citation>
    <scope>NUCLEOTIDE SEQUENCE [LARGE SCALE GENOMIC DNA]</scope>
    <source>
        <strain evidence="7 8">FP15055 ss-10</strain>
    </source>
</reference>
<dbReference type="Proteomes" id="UP000054007">
    <property type="component" value="Unassembled WGS sequence"/>
</dbReference>
<evidence type="ECO:0000259" key="5">
    <source>
        <dbReference type="PROSITE" id="PS51396"/>
    </source>
</evidence>
<dbReference type="Gene3D" id="3.90.1720.30">
    <property type="entry name" value="PPPDE domains"/>
    <property type="match status" value="1"/>
</dbReference>
<keyword evidence="3" id="KW-0378">Hydrolase</keyword>
<dbReference type="Pfam" id="PF05903">
    <property type="entry name" value="Peptidase_C97"/>
    <property type="match status" value="1"/>
</dbReference>
<sequence length="638" mass="68628">MNKVKLYVYDLSNGLAKQLSRQLTGRQIDGIWHTSIVVFGKEVFYGQGIDITAPGRSHHGAPLQVVDLGETAIDSETFDGYIEDLRQHYTADKYHLLEFNCNSFTNDVSGFLTGNSIPAWISDLPSDFLSTPFGQSLRPTIDAMYRRPSAPGTPAPASTPSTPMNADLAGAILQAVANQAQGAAAPQANGHGLPATESLAAPLHPCTNSASFQNLLRTHKAVVANFSNVITCGPCRMIAPIYESLAHEKGVKVGTNGVGAAFTKIDMSAPGGNQLASEMGVRVMPTFMFFLDGKKVAEMKGANQVELKSQIDLLIYQAYPPHPHTSLSLPAFEAVALKPILFTQYPNLDAVSTKLVSFIDAATWPESATKSATQIKSTLYDTILPYLKSRAPTSAKPTSATPVIIASWSTVTTVLINILPPDSIFPLVDMWRLAYLDAAVAKWSAANTQNPNDPLTLFLSKASVTSPRNYTLTLIRLLSNAFATPLLASRILGQPAIKQAFTNFLVPNLLHDDASVRTSAASLAFNASASVQQSRVEKIRNGGRATAEYEDEEWEAEVVSAIVEALNRETSNEDVVHRLTASLACLLRASPFYEGQIGPLLEVLGARGILESKTTETGCVKKAELKKLVAEVASKLCP</sequence>
<evidence type="ECO:0000313" key="7">
    <source>
        <dbReference type="EMBL" id="KIY63395.1"/>
    </source>
</evidence>
<dbReference type="AlphaFoldDB" id="A0A0D7AZJ7"/>
<dbReference type="SMART" id="SM01179">
    <property type="entry name" value="DUF862"/>
    <property type="match status" value="1"/>
</dbReference>
<dbReference type="PROSITE" id="PS51352">
    <property type="entry name" value="THIOREDOXIN_2"/>
    <property type="match status" value="1"/>
</dbReference>
<dbReference type="PROSITE" id="PS51396">
    <property type="entry name" value="PUL"/>
    <property type="match status" value="1"/>
</dbReference>
<dbReference type="OrthoDB" id="21221at2759"/>
<protein>
    <submittedName>
        <fullName evidence="7">DUF862-domain-containing protein</fullName>
    </submittedName>
</protein>
<dbReference type="InterPro" id="IPR011989">
    <property type="entry name" value="ARM-like"/>
</dbReference>
<dbReference type="Gene3D" id="3.40.30.10">
    <property type="entry name" value="Glutaredoxin"/>
    <property type="match status" value="1"/>
</dbReference>
<evidence type="ECO:0000256" key="2">
    <source>
        <dbReference type="ARBA" id="ARBA00022670"/>
    </source>
</evidence>
<dbReference type="CDD" id="cd02947">
    <property type="entry name" value="TRX_family"/>
    <property type="match status" value="1"/>
</dbReference>
<dbReference type="Gene3D" id="1.25.10.10">
    <property type="entry name" value="Leucine-rich Repeat Variant"/>
    <property type="match status" value="1"/>
</dbReference>
<dbReference type="Pfam" id="PF00085">
    <property type="entry name" value="Thioredoxin"/>
    <property type="match status" value="1"/>
</dbReference>
<keyword evidence="2" id="KW-0645">Protease</keyword>
<evidence type="ECO:0000259" key="6">
    <source>
        <dbReference type="PROSITE" id="PS51858"/>
    </source>
</evidence>
<evidence type="ECO:0000256" key="3">
    <source>
        <dbReference type="ARBA" id="ARBA00022801"/>
    </source>
</evidence>
<proteinExistence type="inferred from homology"/>
<gene>
    <name evidence="7" type="ORF">CYLTODRAFT_403306</name>
</gene>
<dbReference type="PROSITE" id="PS51858">
    <property type="entry name" value="PPPDE"/>
    <property type="match status" value="1"/>
</dbReference>
<dbReference type="GO" id="GO:0070646">
    <property type="term" value="P:protein modification by small protein removal"/>
    <property type="evidence" value="ECO:0007669"/>
    <property type="project" value="TreeGrafter"/>
</dbReference>
<dbReference type="InterPro" id="IPR013766">
    <property type="entry name" value="Thioredoxin_domain"/>
</dbReference>
<dbReference type="SUPFAM" id="SSF52833">
    <property type="entry name" value="Thioredoxin-like"/>
    <property type="match status" value="1"/>
</dbReference>
<dbReference type="GO" id="GO:0006508">
    <property type="term" value="P:proteolysis"/>
    <property type="evidence" value="ECO:0007669"/>
    <property type="project" value="UniProtKB-KW"/>
</dbReference>
<dbReference type="InterPro" id="IPR013535">
    <property type="entry name" value="PUL_dom"/>
</dbReference>
<evidence type="ECO:0000256" key="1">
    <source>
        <dbReference type="ARBA" id="ARBA00008140"/>
    </source>
</evidence>
<dbReference type="InterPro" id="IPR042266">
    <property type="entry name" value="PPPDE_sf"/>
</dbReference>